<reference evidence="1 2" key="1">
    <citation type="submission" date="2021-06" db="EMBL/GenBank/DDBJ databases">
        <authorList>
            <person name="Palmer J.M."/>
        </authorList>
    </citation>
    <scope>NUCLEOTIDE SEQUENCE [LARGE SCALE GENOMIC DNA]</scope>
    <source>
        <strain evidence="1 2">AS_MEX2019</strain>
        <tissue evidence="1">Muscle</tissue>
    </source>
</reference>
<gene>
    <name evidence="1" type="ORF">AMECASPLE_030136</name>
</gene>
<accession>A0ABV0XIX5</accession>
<sequence length="99" mass="11391">MLWHQGFNSSRVGLISLSSKSKKMPILRLLLLSHYKVSGPPGQEQRTKDHCVAEENKFEQFFECPEEAHKQGLHIQGLDVVILIHSTTQTTVRFYNNKK</sequence>
<dbReference type="EMBL" id="JAHRIP010003544">
    <property type="protein sequence ID" value="MEQ2281424.1"/>
    <property type="molecule type" value="Genomic_DNA"/>
</dbReference>
<evidence type="ECO:0000313" key="1">
    <source>
        <dbReference type="EMBL" id="MEQ2281424.1"/>
    </source>
</evidence>
<name>A0ABV0XIX5_9TELE</name>
<dbReference type="Proteomes" id="UP001469553">
    <property type="component" value="Unassembled WGS sequence"/>
</dbReference>
<evidence type="ECO:0000313" key="2">
    <source>
        <dbReference type="Proteomes" id="UP001469553"/>
    </source>
</evidence>
<proteinExistence type="predicted"/>
<organism evidence="1 2">
    <name type="scientific">Ameca splendens</name>
    <dbReference type="NCBI Taxonomy" id="208324"/>
    <lineage>
        <taxon>Eukaryota</taxon>
        <taxon>Metazoa</taxon>
        <taxon>Chordata</taxon>
        <taxon>Craniata</taxon>
        <taxon>Vertebrata</taxon>
        <taxon>Euteleostomi</taxon>
        <taxon>Actinopterygii</taxon>
        <taxon>Neopterygii</taxon>
        <taxon>Teleostei</taxon>
        <taxon>Neoteleostei</taxon>
        <taxon>Acanthomorphata</taxon>
        <taxon>Ovalentaria</taxon>
        <taxon>Atherinomorphae</taxon>
        <taxon>Cyprinodontiformes</taxon>
        <taxon>Goodeidae</taxon>
        <taxon>Ameca</taxon>
    </lineage>
</organism>
<comment type="caution">
    <text evidence="1">The sequence shown here is derived from an EMBL/GenBank/DDBJ whole genome shotgun (WGS) entry which is preliminary data.</text>
</comment>
<protein>
    <submittedName>
        <fullName evidence="1">Uncharacterized protein</fullName>
    </submittedName>
</protein>
<keyword evidence="2" id="KW-1185">Reference proteome</keyword>